<protein>
    <submittedName>
        <fullName evidence="2">Uncharacterized protein</fullName>
    </submittedName>
</protein>
<reference evidence="2" key="1">
    <citation type="journal article" date="2021" name="Genome Biol. Evol.">
        <title>A High-Quality Reference Genome for a Parasitic Bivalve with Doubly Uniparental Inheritance (Bivalvia: Unionida).</title>
        <authorList>
            <person name="Smith C.H."/>
        </authorList>
    </citation>
    <scope>NUCLEOTIDE SEQUENCE</scope>
    <source>
        <strain evidence="2">CHS0354</strain>
    </source>
</reference>
<proteinExistence type="predicted"/>
<evidence type="ECO:0000256" key="1">
    <source>
        <dbReference type="SAM" id="SignalP"/>
    </source>
</evidence>
<organism evidence="2 3">
    <name type="scientific">Potamilus streckersoni</name>
    <dbReference type="NCBI Taxonomy" id="2493646"/>
    <lineage>
        <taxon>Eukaryota</taxon>
        <taxon>Metazoa</taxon>
        <taxon>Spiralia</taxon>
        <taxon>Lophotrochozoa</taxon>
        <taxon>Mollusca</taxon>
        <taxon>Bivalvia</taxon>
        <taxon>Autobranchia</taxon>
        <taxon>Heteroconchia</taxon>
        <taxon>Palaeoheterodonta</taxon>
        <taxon>Unionida</taxon>
        <taxon>Unionoidea</taxon>
        <taxon>Unionidae</taxon>
        <taxon>Ambleminae</taxon>
        <taxon>Lampsilini</taxon>
        <taxon>Potamilus</taxon>
    </lineage>
</organism>
<evidence type="ECO:0000313" key="2">
    <source>
        <dbReference type="EMBL" id="KAK3586205.1"/>
    </source>
</evidence>
<accession>A0AAE0S6I2</accession>
<evidence type="ECO:0000313" key="3">
    <source>
        <dbReference type="Proteomes" id="UP001195483"/>
    </source>
</evidence>
<sequence>MKVIIVLLVIACLAYTQGIGLQRGGMDMEQASVRIQLDDIKYLYHNLPAETKNRLFSILRFFGLSSDDVEQALENPPEEVKQMFGPSGMSIDDMRSAVNNLPEPLKRML</sequence>
<reference evidence="2" key="2">
    <citation type="journal article" date="2021" name="Genome Biol. Evol.">
        <title>Developing a high-quality reference genome for a parasitic bivalve with doubly uniparental inheritance (Bivalvia: Unionida).</title>
        <authorList>
            <person name="Smith C.H."/>
        </authorList>
    </citation>
    <scope>NUCLEOTIDE SEQUENCE</scope>
    <source>
        <strain evidence="2">CHS0354</strain>
        <tissue evidence="2">Mantle</tissue>
    </source>
</reference>
<reference evidence="2" key="3">
    <citation type="submission" date="2023-05" db="EMBL/GenBank/DDBJ databases">
        <authorList>
            <person name="Smith C.H."/>
        </authorList>
    </citation>
    <scope>NUCLEOTIDE SEQUENCE</scope>
    <source>
        <strain evidence="2">CHS0354</strain>
        <tissue evidence="2">Mantle</tissue>
    </source>
</reference>
<feature type="chain" id="PRO_5042157605" evidence="1">
    <location>
        <begin position="19"/>
        <end position="109"/>
    </location>
</feature>
<dbReference type="Proteomes" id="UP001195483">
    <property type="component" value="Unassembled WGS sequence"/>
</dbReference>
<keyword evidence="1" id="KW-0732">Signal</keyword>
<feature type="signal peptide" evidence="1">
    <location>
        <begin position="1"/>
        <end position="18"/>
    </location>
</feature>
<dbReference type="EMBL" id="JAEAOA010002194">
    <property type="protein sequence ID" value="KAK3586205.1"/>
    <property type="molecule type" value="Genomic_DNA"/>
</dbReference>
<dbReference type="AlphaFoldDB" id="A0AAE0S6I2"/>
<gene>
    <name evidence="2" type="ORF">CHS0354_037535</name>
</gene>
<name>A0AAE0S6I2_9BIVA</name>
<comment type="caution">
    <text evidence="2">The sequence shown here is derived from an EMBL/GenBank/DDBJ whole genome shotgun (WGS) entry which is preliminary data.</text>
</comment>
<keyword evidence="3" id="KW-1185">Reference proteome</keyword>